<comment type="similarity">
    <text evidence="1 2">Belongs to the cytochrome P450 family.</text>
</comment>
<dbReference type="SUPFAM" id="SSF48264">
    <property type="entry name" value="Cytochrome P450"/>
    <property type="match status" value="1"/>
</dbReference>
<dbReference type="PANTHER" id="PTHR46696:SF4">
    <property type="entry name" value="BIOTIN BIOSYNTHESIS CYTOCHROME P450"/>
    <property type="match status" value="1"/>
</dbReference>
<keyword evidence="2" id="KW-0408">Iron</keyword>
<dbReference type="AlphaFoldDB" id="A0A4R4TSG7"/>
<reference evidence="3 4" key="1">
    <citation type="submission" date="2019-03" db="EMBL/GenBank/DDBJ databases">
        <title>Draft genome sequences of novel Actinobacteria.</title>
        <authorList>
            <person name="Sahin N."/>
            <person name="Ay H."/>
            <person name="Saygin H."/>
        </authorList>
    </citation>
    <scope>NUCLEOTIDE SEQUENCE [LARGE SCALE GENOMIC DNA]</scope>
    <source>
        <strain evidence="3 4">DSM 41900</strain>
    </source>
</reference>
<dbReference type="PANTHER" id="PTHR46696">
    <property type="entry name" value="P450, PUTATIVE (EUROFUNG)-RELATED"/>
    <property type="match status" value="1"/>
</dbReference>
<dbReference type="OrthoDB" id="4557982at2"/>
<sequence>AHADRDPRVFAAPHTFDITRAPGPILAFGHGPHRCVGAGLALLELRTAFLALARRHPDLTIARPVTGLPFLNGSLIGGVAHLPVTFPGTARARTSSG</sequence>
<evidence type="ECO:0000256" key="1">
    <source>
        <dbReference type="ARBA" id="ARBA00010617"/>
    </source>
</evidence>
<keyword evidence="2" id="KW-0503">Monooxygenase</keyword>
<keyword evidence="4" id="KW-1185">Reference proteome</keyword>
<keyword evidence="2" id="KW-0479">Metal-binding</keyword>
<dbReference type="EMBL" id="SMKI01000034">
    <property type="protein sequence ID" value="TDC78362.1"/>
    <property type="molecule type" value="Genomic_DNA"/>
</dbReference>
<dbReference type="GO" id="GO:0006707">
    <property type="term" value="P:cholesterol catabolic process"/>
    <property type="evidence" value="ECO:0007669"/>
    <property type="project" value="TreeGrafter"/>
</dbReference>
<dbReference type="GO" id="GO:0020037">
    <property type="term" value="F:heme binding"/>
    <property type="evidence" value="ECO:0007669"/>
    <property type="project" value="InterPro"/>
</dbReference>
<dbReference type="RefSeq" id="WP_132816674.1">
    <property type="nucleotide sequence ID" value="NZ_SMKI01000034.1"/>
</dbReference>
<name>A0A4R4TSG7_9ACTN</name>
<dbReference type="GO" id="GO:0005506">
    <property type="term" value="F:iron ion binding"/>
    <property type="evidence" value="ECO:0007669"/>
    <property type="project" value="InterPro"/>
</dbReference>
<dbReference type="InterPro" id="IPR001128">
    <property type="entry name" value="Cyt_P450"/>
</dbReference>
<dbReference type="Pfam" id="PF00067">
    <property type="entry name" value="p450"/>
    <property type="match status" value="1"/>
</dbReference>
<comment type="caution">
    <text evidence="3">The sequence shown here is derived from an EMBL/GenBank/DDBJ whole genome shotgun (WGS) entry which is preliminary data.</text>
</comment>
<dbReference type="InterPro" id="IPR002397">
    <property type="entry name" value="Cyt_P450_B"/>
</dbReference>
<protein>
    <submittedName>
        <fullName evidence="3">Cytochrome P450</fullName>
    </submittedName>
</protein>
<dbReference type="Proteomes" id="UP000295345">
    <property type="component" value="Unassembled WGS sequence"/>
</dbReference>
<gene>
    <name evidence="3" type="ORF">E1283_05175</name>
</gene>
<dbReference type="GO" id="GO:0008395">
    <property type="term" value="F:steroid hydroxylase activity"/>
    <property type="evidence" value="ECO:0007669"/>
    <property type="project" value="TreeGrafter"/>
</dbReference>
<accession>A0A4R4TSG7</accession>
<dbReference type="InterPro" id="IPR017972">
    <property type="entry name" value="Cyt_P450_CS"/>
</dbReference>
<keyword evidence="2" id="KW-0560">Oxidoreductase</keyword>
<evidence type="ECO:0000313" key="4">
    <source>
        <dbReference type="Proteomes" id="UP000295345"/>
    </source>
</evidence>
<evidence type="ECO:0000256" key="2">
    <source>
        <dbReference type="RuleBase" id="RU000461"/>
    </source>
</evidence>
<feature type="non-terminal residue" evidence="3">
    <location>
        <position position="1"/>
    </location>
</feature>
<keyword evidence="2" id="KW-0349">Heme</keyword>
<dbReference type="PRINTS" id="PR00359">
    <property type="entry name" value="BP450"/>
</dbReference>
<proteinExistence type="inferred from homology"/>
<dbReference type="InterPro" id="IPR036396">
    <property type="entry name" value="Cyt_P450_sf"/>
</dbReference>
<dbReference type="Gene3D" id="1.10.630.10">
    <property type="entry name" value="Cytochrome P450"/>
    <property type="match status" value="1"/>
</dbReference>
<evidence type="ECO:0000313" key="3">
    <source>
        <dbReference type="EMBL" id="TDC78362.1"/>
    </source>
</evidence>
<dbReference type="PROSITE" id="PS00086">
    <property type="entry name" value="CYTOCHROME_P450"/>
    <property type="match status" value="1"/>
</dbReference>
<dbReference type="GO" id="GO:0036199">
    <property type="term" value="F:cholest-4-en-3-one 26-monooxygenase activity"/>
    <property type="evidence" value="ECO:0007669"/>
    <property type="project" value="TreeGrafter"/>
</dbReference>
<organism evidence="3 4">
    <name type="scientific">Streptomyces hainanensis</name>
    <dbReference type="NCBI Taxonomy" id="402648"/>
    <lineage>
        <taxon>Bacteria</taxon>
        <taxon>Bacillati</taxon>
        <taxon>Actinomycetota</taxon>
        <taxon>Actinomycetes</taxon>
        <taxon>Kitasatosporales</taxon>
        <taxon>Streptomycetaceae</taxon>
        <taxon>Streptomyces</taxon>
    </lineage>
</organism>